<keyword evidence="1" id="KW-0472">Membrane</keyword>
<feature type="transmembrane region" description="Helical" evidence="1">
    <location>
        <begin position="33"/>
        <end position="55"/>
    </location>
</feature>
<dbReference type="EMBL" id="DQVW01000005">
    <property type="protein sequence ID" value="HIQ31915.1"/>
    <property type="molecule type" value="Genomic_DNA"/>
</dbReference>
<protein>
    <submittedName>
        <fullName evidence="2">Oligosaccharide repeat unit polymerase</fullName>
    </submittedName>
</protein>
<feature type="transmembrane region" description="Helical" evidence="1">
    <location>
        <begin position="227"/>
        <end position="247"/>
    </location>
</feature>
<dbReference type="AlphaFoldDB" id="A0A832ZY88"/>
<dbReference type="InterPro" id="IPR002760">
    <property type="entry name" value="O_anti_polymase"/>
</dbReference>
<accession>A0A832ZY88</accession>
<gene>
    <name evidence="2" type="ORF">EYH55_00310</name>
</gene>
<keyword evidence="1" id="KW-1133">Transmembrane helix</keyword>
<sequence length="393" mass="44406">MKKCLTHPVSIVVLGHLALFLLAAPYYPSLGYLSLVKILFLISLFILFYSLPFFIDKKWVFSTSLKMSLPIIYGLILFLLIFYGVFTVTKSYILSIIYPLLVLAVSHLFVLHRLLEDGVLKNPHPALKVLRYMDDMIFIVGVLSFLALTVKYGTIPILDYKIRMAISNDPLRLISTGALVYGGMCNTLYFLVAFILLLLLGYKAGILILFISFLLYRYYLGQISHKVIILSILGLMVILAVMTKVILLSSGQRWSIGILEILSYRAYFDLKVLEKIVNYPTHTLGKVVLNPEGERLIGELLFGYSHNFTSTMFGPLYLDFGIYGLLFAALLGLFSRSIYSGDKRIYCIYAAILLSMCEIGINYGFLIVTFLMLYVNSLLNLKEKMVKKALGEG</sequence>
<evidence type="ECO:0000256" key="1">
    <source>
        <dbReference type="SAM" id="Phobius"/>
    </source>
</evidence>
<evidence type="ECO:0000313" key="3">
    <source>
        <dbReference type="Proteomes" id="UP000623215"/>
    </source>
</evidence>
<feature type="transmembrane region" description="Helical" evidence="1">
    <location>
        <begin position="316"/>
        <end position="334"/>
    </location>
</feature>
<name>A0A832ZY88_9EURY</name>
<comment type="caution">
    <text evidence="2">The sequence shown here is derived from an EMBL/GenBank/DDBJ whole genome shotgun (WGS) entry which is preliminary data.</text>
</comment>
<dbReference type="Proteomes" id="UP000623215">
    <property type="component" value="Unassembled WGS sequence"/>
</dbReference>
<evidence type="ECO:0000313" key="2">
    <source>
        <dbReference type="EMBL" id="HIQ31915.1"/>
    </source>
</evidence>
<keyword evidence="1" id="KW-0812">Transmembrane</keyword>
<proteinExistence type="predicted"/>
<feature type="transmembrane region" description="Helical" evidence="1">
    <location>
        <begin position="188"/>
        <end position="215"/>
    </location>
</feature>
<feature type="transmembrane region" description="Helical" evidence="1">
    <location>
        <begin position="346"/>
        <end position="375"/>
    </location>
</feature>
<feature type="transmembrane region" description="Helical" evidence="1">
    <location>
        <begin position="9"/>
        <end position="27"/>
    </location>
</feature>
<reference evidence="2" key="1">
    <citation type="journal article" date="2020" name="ISME J.">
        <title>Gammaproteobacteria mediating utilization of methyl-, sulfur- and petroleum organic compounds in deep ocean hydrothermal plumes.</title>
        <authorList>
            <person name="Zhou Z."/>
            <person name="Liu Y."/>
            <person name="Pan J."/>
            <person name="Cron B.R."/>
            <person name="Toner B.M."/>
            <person name="Anantharaman K."/>
            <person name="Breier J.A."/>
            <person name="Dick G.J."/>
            <person name="Li M."/>
        </authorList>
    </citation>
    <scope>NUCLEOTIDE SEQUENCE</scope>
    <source>
        <strain evidence="2">SZUA-1534</strain>
    </source>
</reference>
<dbReference type="Pfam" id="PF01901">
    <property type="entry name" value="O_anti_polymase"/>
    <property type="match status" value="1"/>
</dbReference>
<feature type="transmembrane region" description="Helical" evidence="1">
    <location>
        <begin position="136"/>
        <end position="155"/>
    </location>
</feature>
<feature type="transmembrane region" description="Helical" evidence="1">
    <location>
        <begin position="92"/>
        <end position="115"/>
    </location>
</feature>
<feature type="transmembrane region" description="Helical" evidence="1">
    <location>
        <begin position="67"/>
        <end position="86"/>
    </location>
</feature>
<organism evidence="2 3">
    <name type="scientific">Methanothermococcus okinawensis</name>
    <dbReference type="NCBI Taxonomy" id="155863"/>
    <lineage>
        <taxon>Archaea</taxon>
        <taxon>Methanobacteriati</taxon>
        <taxon>Methanobacteriota</taxon>
        <taxon>Methanomada group</taxon>
        <taxon>Methanococci</taxon>
        <taxon>Methanococcales</taxon>
        <taxon>Methanococcaceae</taxon>
        <taxon>Methanothermococcus</taxon>
    </lineage>
</organism>